<evidence type="ECO:0000259" key="1">
    <source>
        <dbReference type="Pfam" id="PF03625"/>
    </source>
</evidence>
<dbReference type="InterPro" id="IPR035923">
    <property type="entry name" value="TT1751-like_sf"/>
</dbReference>
<dbReference type="SUPFAM" id="SSF103247">
    <property type="entry name" value="TT1751-like"/>
    <property type="match status" value="1"/>
</dbReference>
<gene>
    <name evidence="2" type="ORF">DX908_15660</name>
</gene>
<proteinExistence type="predicted"/>
<name>A0A371R8K3_9PROT</name>
<feature type="domain" description="DUF302" evidence="1">
    <location>
        <begin position="68"/>
        <end position="125"/>
    </location>
</feature>
<organism evidence="2 3">
    <name type="scientific">Parvularcula marina</name>
    <dbReference type="NCBI Taxonomy" id="2292771"/>
    <lineage>
        <taxon>Bacteria</taxon>
        <taxon>Pseudomonadati</taxon>
        <taxon>Pseudomonadota</taxon>
        <taxon>Alphaproteobacteria</taxon>
        <taxon>Parvularculales</taxon>
        <taxon>Parvularculaceae</taxon>
        <taxon>Parvularcula</taxon>
    </lineage>
</organism>
<accession>A0A371R8K3</accession>
<evidence type="ECO:0000313" key="2">
    <source>
        <dbReference type="EMBL" id="RFB01782.1"/>
    </source>
</evidence>
<dbReference type="PANTHER" id="PTHR38342:SF2">
    <property type="entry name" value="INNER MEMBRANE OR EXPORTED"/>
    <property type="match status" value="1"/>
</dbReference>
<dbReference type="Pfam" id="PF03625">
    <property type="entry name" value="DUF302"/>
    <property type="match status" value="1"/>
</dbReference>
<dbReference type="EMBL" id="QUQO01000002">
    <property type="protein sequence ID" value="RFB01782.1"/>
    <property type="molecule type" value="Genomic_DNA"/>
</dbReference>
<dbReference type="Proteomes" id="UP000264589">
    <property type="component" value="Unassembled WGS sequence"/>
</dbReference>
<dbReference type="OrthoDB" id="9799367at2"/>
<comment type="caution">
    <text evidence="2">The sequence shown here is derived from an EMBL/GenBank/DDBJ whole genome shotgun (WGS) entry which is preliminary data.</text>
</comment>
<evidence type="ECO:0000313" key="3">
    <source>
        <dbReference type="Proteomes" id="UP000264589"/>
    </source>
</evidence>
<dbReference type="CDD" id="cd14797">
    <property type="entry name" value="DUF302"/>
    <property type="match status" value="1"/>
</dbReference>
<dbReference type="InParanoid" id="A0A371R8K3"/>
<dbReference type="Gene3D" id="3.30.310.70">
    <property type="entry name" value="TT1751-like domain"/>
    <property type="match status" value="1"/>
</dbReference>
<dbReference type="AlphaFoldDB" id="A0A371R8K3"/>
<protein>
    <submittedName>
        <fullName evidence="2">DUF302 domain-containing protein</fullName>
    </submittedName>
</protein>
<reference evidence="2 3" key="1">
    <citation type="submission" date="2018-08" db="EMBL/GenBank/DDBJ databases">
        <title>Parvularcula sp. SM1705, isolated from surface water of the South Sea China.</title>
        <authorList>
            <person name="Sun L."/>
        </authorList>
    </citation>
    <scope>NUCLEOTIDE SEQUENCE [LARGE SCALE GENOMIC DNA]</scope>
    <source>
        <strain evidence="2 3">SM1705</strain>
    </source>
</reference>
<sequence length="162" mass="17694">MICALSALVLAGCGKAPVAEAEASETVSAPVLIQDRFRVYESAQSHSVTLERLLQSLDRRDLTVFSLIDHRAGAQSIDQELPPSTLVIFGNPKGGTPLMQAEPLMGIELPMRALVYEQDGKVMLALTGTDFLEREYDLTSKESIFKRMEQTLETIANEATAP</sequence>
<keyword evidence="3" id="KW-1185">Reference proteome</keyword>
<dbReference type="PANTHER" id="PTHR38342">
    <property type="entry name" value="SLR5037 PROTEIN"/>
    <property type="match status" value="1"/>
</dbReference>
<dbReference type="InterPro" id="IPR005180">
    <property type="entry name" value="DUF302"/>
</dbReference>